<dbReference type="PANTHER" id="PTHR44196:SF1">
    <property type="entry name" value="DEHYDROGENASE_REDUCTASE SDR FAMILY MEMBER 7B"/>
    <property type="match status" value="1"/>
</dbReference>
<dbReference type="InterPro" id="IPR002347">
    <property type="entry name" value="SDR_fam"/>
</dbReference>
<comment type="similarity">
    <text evidence="1">Belongs to the short-chain dehydrogenases/reductases (SDR) family.</text>
</comment>
<dbReference type="Proteomes" id="UP001246372">
    <property type="component" value="Unassembled WGS sequence"/>
</dbReference>
<dbReference type="PRINTS" id="PR00081">
    <property type="entry name" value="GDHRDH"/>
</dbReference>
<gene>
    <name evidence="3" type="ORF">RQP53_09310</name>
</gene>
<accession>A0ABU3PAB3</accession>
<dbReference type="EMBL" id="JAVXZY010000003">
    <property type="protein sequence ID" value="MDT8999463.1"/>
    <property type="molecule type" value="Genomic_DNA"/>
</dbReference>
<evidence type="ECO:0000256" key="1">
    <source>
        <dbReference type="ARBA" id="ARBA00006484"/>
    </source>
</evidence>
<dbReference type="Gene3D" id="3.40.50.720">
    <property type="entry name" value="NAD(P)-binding Rossmann-like Domain"/>
    <property type="match status" value="1"/>
</dbReference>
<dbReference type="InterPro" id="IPR036291">
    <property type="entry name" value="NAD(P)-bd_dom_sf"/>
</dbReference>
<evidence type="ECO:0000313" key="3">
    <source>
        <dbReference type="EMBL" id="MDT8999463.1"/>
    </source>
</evidence>
<evidence type="ECO:0000256" key="2">
    <source>
        <dbReference type="ARBA" id="ARBA00023002"/>
    </source>
</evidence>
<organism evidence="3 4">
    <name type="scientific">Roseateles aquae</name>
    <dbReference type="NCBI Taxonomy" id="3077235"/>
    <lineage>
        <taxon>Bacteria</taxon>
        <taxon>Pseudomonadati</taxon>
        <taxon>Pseudomonadota</taxon>
        <taxon>Betaproteobacteria</taxon>
        <taxon>Burkholderiales</taxon>
        <taxon>Sphaerotilaceae</taxon>
        <taxon>Roseateles</taxon>
    </lineage>
</organism>
<keyword evidence="4" id="KW-1185">Reference proteome</keyword>
<dbReference type="Pfam" id="PF00106">
    <property type="entry name" value="adh_short"/>
    <property type="match status" value="1"/>
</dbReference>
<dbReference type="RefSeq" id="WP_315650026.1">
    <property type="nucleotide sequence ID" value="NZ_JAVXZY010000003.1"/>
</dbReference>
<proteinExistence type="inferred from homology"/>
<sequence length="261" mass="28401">MSLNPRLRDWQGKTAWLIGASTGIGAAVANALHQRGARVIVSARRAERLKDFVREHPGATALPLDIASTAAIAEAQRQIVRSHGGIDFCLYCVGHYQPMQAEQFSLDESLRHLELNHVGALRLLDSLLPQLRLQAQQGRGGHLSLVASVAGFRGLPRSLAYGPSKAALTHLAEVLYLDLAALGLGVSVVQPGFVATPLTAQNDFHMPALISPEQAAAAMLAGWARGDFEIHFPKRFTAWLKLLRHLPYGLYFRVVRRITGA</sequence>
<comment type="caution">
    <text evidence="3">The sequence shown here is derived from an EMBL/GenBank/DDBJ whole genome shotgun (WGS) entry which is preliminary data.</text>
</comment>
<dbReference type="PANTHER" id="PTHR44196">
    <property type="entry name" value="DEHYDROGENASE/REDUCTASE SDR FAMILY MEMBER 7B"/>
    <property type="match status" value="1"/>
</dbReference>
<reference evidence="3" key="1">
    <citation type="submission" date="2023-09" db="EMBL/GenBank/DDBJ databases">
        <title>Paucibacter sp. APW11 Genome sequencing and assembly.</title>
        <authorList>
            <person name="Kim I."/>
        </authorList>
    </citation>
    <scope>NUCLEOTIDE SEQUENCE</scope>
    <source>
        <strain evidence="3">APW11</strain>
    </source>
</reference>
<protein>
    <submittedName>
        <fullName evidence="3">SDR family NAD(P)-dependent oxidoreductase</fullName>
    </submittedName>
</protein>
<keyword evidence="2" id="KW-0560">Oxidoreductase</keyword>
<name>A0ABU3PAB3_9BURK</name>
<dbReference type="SUPFAM" id="SSF51735">
    <property type="entry name" value="NAD(P)-binding Rossmann-fold domains"/>
    <property type="match status" value="1"/>
</dbReference>
<evidence type="ECO:0000313" key="4">
    <source>
        <dbReference type="Proteomes" id="UP001246372"/>
    </source>
</evidence>